<dbReference type="OrthoDB" id="9811073at2"/>
<evidence type="ECO:0000313" key="3">
    <source>
        <dbReference type="EMBL" id="PTE17377.1"/>
    </source>
</evidence>
<organism evidence="3 4">
    <name type="scientific">Phaeovulum veldkampii DSM 11550</name>
    <dbReference type="NCBI Taxonomy" id="1185920"/>
    <lineage>
        <taxon>Bacteria</taxon>
        <taxon>Pseudomonadati</taxon>
        <taxon>Pseudomonadota</taxon>
        <taxon>Alphaproteobacteria</taxon>
        <taxon>Rhodobacterales</taxon>
        <taxon>Paracoccaceae</taxon>
        <taxon>Phaeovulum</taxon>
    </lineage>
</organism>
<evidence type="ECO:0000313" key="4">
    <source>
        <dbReference type="Proteomes" id="UP000241899"/>
    </source>
</evidence>
<protein>
    <submittedName>
        <fullName evidence="3">DNA polymerase III subunit delta</fullName>
    </submittedName>
</protein>
<comment type="caution">
    <text evidence="3">The sequence shown here is derived from an EMBL/GenBank/DDBJ whole genome shotgun (WGS) entry which is preliminary data.</text>
</comment>
<sequence>MSEGGLPEPDRVDGAPHPRDTLRLFGQPRAEASVLEAFATRRLHHGWLLTGPRGIGKATLAWRIARFLLATPDDDGGLFAAPPPRDLDIALDHPVARRLSALSEPRLFLLRRGPNDKGSALSADIRVDDVRKLKSFLHLSSADGGRRVVIVDAADDMNTAAANALLKLLEEPPAGAIFLLVAHQPAGLLPTIRSRCRELRLATLAPADMAAALAQAGAEAPDPVALAQLSGGSVGEAIRLANLDGLDTYARLVTLLASLPRLDRPQALTLADSVAGKAAEARFDLMLGLFDLFLSRLARSGATGQPLPEAAPGEAALMARLAPDAPAARHWAGLHQSLGARARHGRAVNLDPAALVMDMVLQIAAAAPA</sequence>
<dbReference type="InterPro" id="IPR003593">
    <property type="entry name" value="AAA+_ATPase"/>
</dbReference>
<reference evidence="3 4" key="1">
    <citation type="submission" date="2018-03" db="EMBL/GenBank/DDBJ databases">
        <title>Rhodobacter veldkampii.</title>
        <authorList>
            <person name="Meyer T.E."/>
            <person name="Miller S."/>
            <person name="Lodha T."/>
            <person name="Gandham S."/>
            <person name="Chintalapati S."/>
            <person name="Chintalapati V.R."/>
        </authorList>
    </citation>
    <scope>NUCLEOTIDE SEQUENCE [LARGE SCALE GENOMIC DNA]</scope>
    <source>
        <strain evidence="3 4">DSM 11550</strain>
    </source>
</reference>
<dbReference type="GO" id="GO:0009360">
    <property type="term" value="C:DNA polymerase III complex"/>
    <property type="evidence" value="ECO:0007669"/>
    <property type="project" value="TreeGrafter"/>
</dbReference>
<feature type="region of interest" description="Disordered" evidence="1">
    <location>
        <begin position="1"/>
        <end position="20"/>
    </location>
</feature>
<keyword evidence="4" id="KW-1185">Reference proteome</keyword>
<feature type="domain" description="AAA+ ATPase" evidence="2">
    <location>
        <begin position="43"/>
        <end position="204"/>
    </location>
</feature>
<name>A0A2T4JHX5_9RHOB</name>
<dbReference type="PANTHER" id="PTHR11669:SF8">
    <property type="entry name" value="DNA POLYMERASE III SUBUNIT DELTA"/>
    <property type="match status" value="1"/>
</dbReference>
<gene>
    <name evidence="3" type="ORF">C5F46_09700</name>
</gene>
<dbReference type="InterPro" id="IPR027417">
    <property type="entry name" value="P-loop_NTPase"/>
</dbReference>
<dbReference type="AlphaFoldDB" id="A0A2T4JHX5"/>
<dbReference type="SMART" id="SM00382">
    <property type="entry name" value="AAA"/>
    <property type="match status" value="1"/>
</dbReference>
<evidence type="ECO:0000256" key="1">
    <source>
        <dbReference type="SAM" id="MobiDB-lite"/>
    </source>
</evidence>
<accession>A0A2T4JHX5</accession>
<dbReference type="Gene3D" id="3.40.50.300">
    <property type="entry name" value="P-loop containing nucleotide triphosphate hydrolases"/>
    <property type="match status" value="1"/>
</dbReference>
<evidence type="ECO:0000259" key="2">
    <source>
        <dbReference type="SMART" id="SM00382"/>
    </source>
</evidence>
<dbReference type="RefSeq" id="WP_107325156.1">
    <property type="nucleotide sequence ID" value="NZ_NHSP01000050.1"/>
</dbReference>
<dbReference type="Pfam" id="PF13177">
    <property type="entry name" value="DNA_pol3_delta2"/>
    <property type="match status" value="1"/>
</dbReference>
<dbReference type="SUPFAM" id="SSF52540">
    <property type="entry name" value="P-loop containing nucleoside triphosphate hydrolases"/>
    <property type="match status" value="1"/>
</dbReference>
<proteinExistence type="predicted"/>
<dbReference type="Proteomes" id="UP000241899">
    <property type="component" value="Unassembled WGS sequence"/>
</dbReference>
<dbReference type="PANTHER" id="PTHR11669">
    <property type="entry name" value="REPLICATION FACTOR C / DNA POLYMERASE III GAMMA-TAU SUBUNIT"/>
    <property type="match status" value="1"/>
</dbReference>
<dbReference type="NCBIfam" id="NF005677">
    <property type="entry name" value="PRK07471.1"/>
    <property type="match status" value="1"/>
</dbReference>
<dbReference type="GO" id="GO:0006261">
    <property type="term" value="P:DNA-templated DNA replication"/>
    <property type="evidence" value="ECO:0007669"/>
    <property type="project" value="TreeGrafter"/>
</dbReference>
<feature type="compositionally biased region" description="Basic and acidic residues" evidence="1">
    <location>
        <begin position="8"/>
        <end position="20"/>
    </location>
</feature>
<dbReference type="InterPro" id="IPR050238">
    <property type="entry name" value="DNA_Rep/Repair_Clamp_Loader"/>
</dbReference>
<dbReference type="EMBL" id="PZKF01000019">
    <property type="protein sequence ID" value="PTE17377.1"/>
    <property type="molecule type" value="Genomic_DNA"/>
</dbReference>